<dbReference type="EMBL" id="BKCJ010001590">
    <property type="protein sequence ID" value="GEU42584.1"/>
    <property type="molecule type" value="Genomic_DNA"/>
</dbReference>
<evidence type="ECO:0000256" key="1">
    <source>
        <dbReference type="SAM" id="MobiDB-lite"/>
    </source>
</evidence>
<evidence type="ECO:0000313" key="2">
    <source>
        <dbReference type="EMBL" id="GEU42584.1"/>
    </source>
</evidence>
<feature type="region of interest" description="Disordered" evidence="1">
    <location>
        <begin position="139"/>
        <end position="158"/>
    </location>
</feature>
<name>A0A6L2K3Z1_TANCI</name>
<comment type="caution">
    <text evidence="2">The sequence shown here is derived from an EMBL/GenBank/DDBJ whole genome shotgun (WGS) entry which is preliminary data.</text>
</comment>
<reference evidence="2" key="1">
    <citation type="journal article" date="2019" name="Sci. Rep.">
        <title>Draft genome of Tanacetum cinerariifolium, the natural source of mosquito coil.</title>
        <authorList>
            <person name="Yamashiro T."/>
            <person name="Shiraishi A."/>
            <person name="Satake H."/>
            <person name="Nakayama K."/>
        </authorList>
    </citation>
    <scope>NUCLEOTIDE SEQUENCE</scope>
</reference>
<dbReference type="AlphaFoldDB" id="A0A6L2K3Z1"/>
<organism evidence="2">
    <name type="scientific">Tanacetum cinerariifolium</name>
    <name type="common">Dalmatian daisy</name>
    <name type="synonym">Chrysanthemum cinerariifolium</name>
    <dbReference type="NCBI Taxonomy" id="118510"/>
    <lineage>
        <taxon>Eukaryota</taxon>
        <taxon>Viridiplantae</taxon>
        <taxon>Streptophyta</taxon>
        <taxon>Embryophyta</taxon>
        <taxon>Tracheophyta</taxon>
        <taxon>Spermatophyta</taxon>
        <taxon>Magnoliopsida</taxon>
        <taxon>eudicotyledons</taxon>
        <taxon>Gunneridae</taxon>
        <taxon>Pentapetalae</taxon>
        <taxon>asterids</taxon>
        <taxon>campanulids</taxon>
        <taxon>Asterales</taxon>
        <taxon>Asteraceae</taxon>
        <taxon>Asteroideae</taxon>
        <taxon>Anthemideae</taxon>
        <taxon>Anthemidinae</taxon>
        <taxon>Tanacetum</taxon>
    </lineage>
</organism>
<accession>A0A6L2K3Z1</accession>
<evidence type="ECO:0008006" key="3">
    <source>
        <dbReference type="Google" id="ProtNLM"/>
    </source>
</evidence>
<protein>
    <recommendedName>
        <fullName evidence="3">Reverse transcriptase domain-containing protein</fullName>
    </recommendedName>
</protein>
<proteinExistence type="predicted"/>
<gene>
    <name evidence="2" type="ORF">Tci_014562</name>
</gene>
<sequence>MSGQGHQGKRRKKEACSKDWEVEGRVCPHAQIAITDTLIQGEKWQLQIMKERRHSHHRNGMRVAKSKTSKKEVFGTNKDKGKFKAPPPMTTPAEKRNHAKFCEFHSEVGHNMDECIHLRKQIVEMLKAGKLSHLVKEIKQNNKKEQPKETKKGETSRKDKALAILMENEGTEGPMIIEAEIRGHYVHCIMAPKKTSTSAALAMKQAAIRQIINDRVAAALEA</sequence>